<accession>A0A5B8W917</accession>
<feature type="chain" id="PRO_5022660454" description="DUF4296 domain-containing protein" evidence="1">
    <location>
        <begin position="23"/>
        <end position="254"/>
    </location>
</feature>
<organism evidence="2 3">
    <name type="scientific">Mucilaginibacter ginsenosidivorax</name>
    <dbReference type="NCBI Taxonomy" id="862126"/>
    <lineage>
        <taxon>Bacteria</taxon>
        <taxon>Pseudomonadati</taxon>
        <taxon>Bacteroidota</taxon>
        <taxon>Sphingobacteriia</taxon>
        <taxon>Sphingobacteriales</taxon>
        <taxon>Sphingobacteriaceae</taxon>
        <taxon>Mucilaginibacter</taxon>
    </lineage>
</organism>
<dbReference type="EMBL" id="CP042437">
    <property type="protein sequence ID" value="QEC79927.1"/>
    <property type="molecule type" value="Genomic_DNA"/>
</dbReference>
<proteinExistence type="predicted"/>
<name>A0A5B8W917_9SPHI</name>
<evidence type="ECO:0000313" key="2">
    <source>
        <dbReference type="EMBL" id="QEC79927.1"/>
    </source>
</evidence>
<keyword evidence="1" id="KW-0732">Signal</keyword>
<dbReference type="AlphaFoldDB" id="A0A5B8W917"/>
<evidence type="ECO:0000256" key="1">
    <source>
        <dbReference type="SAM" id="SignalP"/>
    </source>
</evidence>
<keyword evidence="3" id="KW-1185">Reference proteome</keyword>
<dbReference type="Proteomes" id="UP000321362">
    <property type="component" value="Chromosome"/>
</dbReference>
<dbReference type="OrthoDB" id="978531at2"/>
<gene>
    <name evidence="2" type="ORF">FSB76_29690</name>
</gene>
<feature type="signal peptide" evidence="1">
    <location>
        <begin position="1"/>
        <end position="22"/>
    </location>
</feature>
<protein>
    <recommendedName>
        <fullName evidence="4">DUF4296 domain-containing protein</fullName>
    </recommendedName>
</protein>
<evidence type="ECO:0000313" key="3">
    <source>
        <dbReference type="Proteomes" id="UP000321362"/>
    </source>
</evidence>
<evidence type="ECO:0008006" key="4">
    <source>
        <dbReference type="Google" id="ProtNLM"/>
    </source>
</evidence>
<reference evidence="2 3" key="1">
    <citation type="journal article" date="2013" name="J. Microbiol.">
        <title>Mucilaginibacter ginsenosidivorax sp. nov., with ginsenoside converting activity isolated from sediment.</title>
        <authorList>
            <person name="Kim J.K."/>
            <person name="Choi T.E."/>
            <person name="Liu Q.M."/>
            <person name="Park H.Y."/>
            <person name="Yi T.H."/>
            <person name="Yoon M.H."/>
            <person name="Kim S.C."/>
            <person name="Im W.T."/>
        </authorList>
    </citation>
    <scope>NUCLEOTIDE SEQUENCE [LARGE SCALE GENOMIC DNA]</scope>
    <source>
        <strain evidence="2 3">KHI28</strain>
    </source>
</reference>
<dbReference type="KEGG" id="mgk:FSB76_29690"/>
<sequence length="254" mass="28651">MKKLYVPIIFLALLCFSSCVDIEEHYDFKSDGSCNVAYGFDMSKAVSVLVNLVSDSLKQTPQFSLVKDTTLNFYNAMPDSTQQKMNAAEIELAKSSDLTVNMNLKKSIMKVAINHKAKDAADLKYYLQNVSKIALNSQISALSTGQNNSKTLDAKQMVAGQDYYSYEITPHRFYRIVDKIKFNAFLKKTKSTFMMAKAMLIDMPYKVVLNFAKPIKKLNNPKAVLSADRRSITLVTNMDEVIKNPSVMNLKIDF</sequence>
<dbReference type="RefSeq" id="WP_147059993.1">
    <property type="nucleotide sequence ID" value="NZ_CP042437.1"/>
</dbReference>